<keyword evidence="7" id="KW-1185">Reference proteome</keyword>
<dbReference type="EMBL" id="CAJHUC010000846">
    <property type="protein sequence ID" value="CAD7698522.1"/>
    <property type="molecule type" value="Genomic_DNA"/>
</dbReference>
<proteinExistence type="predicted"/>
<evidence type="ECO:0000256" key="4">
    <source>
        <dbReference type="SAM" id="MobiDB-lite"/>
    </source>
</evidence>
<comment type="caution">
    <text evidence="6">The sequence shown here is derived from an EMBL/GenBank/DDBJ whole genome shotgun (WGS) entry which is preliminary data.</text>
</comment>
<organism evidence="6 7">
    <name type="scientific">Ostreobium quekettii</name>
    <dbReference type="NCBI Taxonomy" id="121088"/>
    <lineage>
        <taxon>Eukaryota</taxon>
        <taxon>Viridiplantae</taxon>
        <taxon>Chlorophyta</taxon>
        <taxon>core chlorophytes</taxon>
        <taxon>Ulvophyceae</taxon>
        <taxon>TCBD clade</taxon>
        <taxon>Bryopsidales</taxon>
        <taxon>Ostreobineae</taxon>
        <taxon>Ostreobiaceae</taxon>
        <taxon>Ostreobium</taxon>
    </lineage>
</organism>
<dbReference type="Pfam" id="PF02816">
    <property type="entry name" value="Alpha_kinase"/>
    <property type="match status" value="1"/>
</dbReference>
<evidence type="ECO:0000256" key="2">
    <source>
        <dbReference type="ARBA" id="ARBA00022679"/>
    </source>
</evidence>
<evidence type="ECO:0000313" key="7">
    <source>
        <dbReference type="Proteomes" id="UP000708148"/>
    </source>
</evidence>
<dbReference type="AlphaFoldDB" id="A0A8S1IUD4"/>
<dbReference type="GO" id="GO:0004674">
    <property type="term" value="F:protein serine/threonine kinase activity"/>
    <property type="evidence" value="ECO:0007669"/>
    <property type="project" value="UniProtKB-KW"/>
</dbReference>
<evidence type="ECO:0000259" key="5">
    <source>
        <dbReference type="PROSITE" id="PS51158"/>
    </source>
</evidence>
<reference evidence="6" key="1">
    <citation type="submission" date="2020-12" db="EMBL/GenBank/DDBJ databases">
        <authorList>
            <person name="Iha C."/>
        </authorList>
    </citation>
    <scope>NUCLEOTIDE SEQUENCE</scope>
</reference>
<gene>
    <name evidence="6" type="ORF">OSTQU699_LOCUS3883</name>
</gene>
<name>A0A8S1IUD4_9CHLO</name>
<feature type="compositionally biased region" description="Polar residues" evidence="4">
    <location>
        <begin position="62"/>
        <end position="74"/>
    </location>
</feature>
<dbReference type="InterPro" id="IPR004166">
    <property type="entry name" value="a-kinase_dom"/>
</dbReference>
<dbReference type="PROSITE" id="PS51158">
    <property type="entry name" value="ALPHA_KINASE"/>
    <property type="match status" value="1"/>
</dbReference>
<dbReference type="Gene3D" id="3.20.200.10">
    <property type="entry name" value="MHCK/EF2 kinase"/>
    <property type="match status" value="1"/>
</dbReference>
<keyword evidence="3" id="KW-0418">Kinase</keyword>
<evidence type="ECO:0000256" key="3">
    <source>
        <dbReference type="ARBA" id="ARBA00022777"/>
    </source>
</evidence>
<dbReference type="InterPro" id="IPR011009">
    <property type="entry name" value="Kinase-like_dom_sf"/>
</dbReference>
<feature type="region of interest" description="Disordered" evidence="4">
    <location>
        <begin position="58"/>
        <end position="85"/>
    </location>
</feature>
<keyword evidence="2" id="KW-0808">Transferase</keyword>
<feature type="non-terminal residue" evidence="6">
    <location>
        <position position="1"/>
    </location>
</feature>
<evidence type="ECO:0000256" key="1">
    <source>
        <dbReference type="ARBA" id="ARBA00022527"/>
    </source>
</evidence>
<sequence length="141" mass="15572">GTSLRNGGHLLADPHIYSKNSYRFGPCDKGAEGMAAFLQTHVCNHLCERLIGAGNERKRSLSRASKTASVNGRRSFQGGALGMPKAPKLWTVQPVCSVQSMQSLQDVETISQQEWLTPRSGKPVKHEWSPMWRALKKKGKV</sequence>
<evidence type="ECO:0000313" key="6">
    <source>
        <dbReference type="EMBL" id="CAD7698522.1"/>
    </source>
</evidence>
<dbReference type="SUPFAM" id="SSF56112">
    <property type="entry name" value="Protein kinase-like (PK-like)"/>
    <property type="match status" value="1"/>
</dbReference>
<feature type="domain" description="Alpha-type protein kinase" evidence="5">
    <location>
        <begin position="1"/>
        <end position="56"/>
    </location>
</feature>
<keyword evidence="1" id="KW-0723">Serine/threonine-protein kinase</keyword>
<accession>A0A8S1IUD4</accession>
<protein>
    <recommendedName>
        <fullName evidence="5">Alpha-type protein kinase domain-containing protein</fullName>
    </recommendedName>
</protein>
<dbReference type="Proteomes" id="UP000708148">
    <property type="component" value="Unassembled WGS sequence"/>
</dbReference>
<dbReference type="GO" id="GO:0005524">
    <property type="term" value="F:ATP binding"/>
    <property type="evidence" value="ECO:0007669"/>
    <property type="project" value="InterPro"/>
</dbReference>